<evidence type="ECO:0000313" key="1">
    <source>
        <dbReference type="EMBL" id="KAH6947890.1"/>
    </source>
</evidence>
<protein>
    <submittedName>
        <fullName evidence="1">Uncharacterized protein</fullName>
    </submittedName>
</protein>
<gene>
    <name evidence="1" type="ORF">HPB50_021975</name>
</gene>
<dbReference type="Proteomes" id="UP000821845">
    <property type="component" value="Chromosome 1"/>
</dbReference>
<proteinExistence type="predicted"/>
<keyword evidence="2" id="KW-1185">Reference proteome</keyword>
<accession>A0ACB7TLV6</accession>
<sequence>MRSPLALSRCRRSLDVRFIFCGSISNGGPREPFRSGVTSVLLSAHTEASGRFRFGFCARAVSPAARSRDFGGVAFMGGPPRRSIKITRGTGGGAVSWRKLAEGRGAIIQEEPGTRYL</sequence>
<comment type="caution">
    <text evidence="1">The sequence shown here is derived from an EMBL/GenBank/DDBJ whole genome shotgun (WGS) entry which is preliminary data.</text>
</comment>
<evidence type="ECO:0000313" key="2">
    <source>
        <dbReference type="Proteomes" id="UP000821845"/>
    </source>
</evidence>
<reference evidence="1" key="1">
    <citation type="submission" date="2020-05" db="EMBL/GenBank/DDBJ databases">
        <title>Large-scale comparative analyses of tick genomes elucidate their genetic diversity and vector capacities.</title>
        <authorList>
            <person name="Jia N."/>
            <person name="Wang J."/>
            <person name="Shi W."/>
            <person name="Du L."/>
            <person name="Sun Y."/>
            <person name="Zhan W."/>
            <person name="Jiang J."/>
            <person name="Wang Q."/>
            <person name="Zhang B."/>
            <person name="Ji P."/>
            <person name="Sakyi L.B."/>
            <person name="Cui X."/>
            <person name="Yuan T."/>
            <person name="Jiang B."/>
            <person name="Yang W."/>
            <person name="Lam T.T.-Y."/>
            <person name="Chang Q."/>
            <person name="Ding S."/>
            <person name="Wang X."/>
            <person name="Zhu J."/>
            <person name="Ruan X."/>
            <person name="Zhao L."/>
            <person name="Wei J."/>
            <person name="Que T."/>
            <person name="Du C."/>
            <person name="Cheng J."/>
            <person name="Dai P."/>
            <person name="Han X."/>
            <person name="Huang E."/>
            <person name="Gao Y."/>
            <person name="Liu J."/>
            <person name="Shao H."/>
            <person name="Ye R."/>
            <person name="Li L."/>
            <person name="Wei W."/>
            <person name="Wang X."/>
            <person name="Wang C."/>
            <person name="Yang T."/>
            <person name="Huo Q."/>
            <person name="Li W."/>
            <person name="Guo W."/>
            <person name="Chen H."/>
            <person name="Zhou L."/>
            <person name="Ni X."/>
            <person name="Tian J."/>
            <person name="Zhou Y."/>
            <person name="Sheng Y."/>
            <person name="Liu T."/>
            <person name="Pan Y."/>
            <person name="Xia L."/>
            <person name="Li J."/>
            <person name="Zhao F."/>
            <person name="Cao W."/>
        </authorList>
    </citation>
    <scope>NUCLEOTIDE SEQUENCE</scope>
    <source>
        <strain evidence="1">Hyas-2018</strain>
    </source>
</reference>
<dbReference type="EMBL" id="CM023481">
    <property type="protein sequence ID" value="KAH6947890.1"/>
    <property type="molecule type" value="Genomic_DNA"/>
</dbReference>
<organism evidence="1 2">
    <name type="scientific">Hyalomma asiaticum</name>
    <name type="common">Tick</name>
    <dbReference type="NCBI Taxonomy" id="266040"/>
    <lineage>
        <taxon>Eukaryota</taxon>
        <taxon>Metazoa</taxon>
        <taxon>Ecdysozoa</taxon>
        <taxon>Arthropoda</taxon>
        <taxon>Chelicerata</taxon>
        <taxon>Arachnida</taxon>
        <taxon>Acari</taxon>
        <taxon>Parasitiformes</taxon>
        <taxon>Ixodida</taxon>
        <taxon>Ixodoidea</taxon>
        <taxon>Ixodidae</taxon>
        <taxon>Hyalomminae</taxon>
        <taxon>Hyalomma</taxon>
    </lineage>
</organism>
<name>A0ACB7TLV6_HYAAI</name>